<dbReference type="GO" id="GO:0005085">
    <property type="term" value="F:guanyl-nucleotide exchange factor activity"/>
    <property type="evidence" value="ECO:0007669"/>
    <property type="project" value="TreeGrafter"/>
</dbReference>
<comment type="subcellular location">
    <subcellularLocation>
        <location evidence="2">Late endosome membrane</location>
        <topology evidence="2">Lipid-anchor</topology>
        <orientation evidence="2">Cytoplasmic side</orientation>
    </subcellularLocation>
    <subcellularLocation>
        <location evidence="1">Lysosome membrane</location>
        <topology evidence="1">Lipid-anchor</topology>
        <orientation evidence="1">Cytoplasmic side</orientation>
    </subcellularLocation>
</comment>
<evidence type="ECO:0000313" key="12">
    <source>
        <dbReference type="EMBL" id="KAK7602049.1"/>
    </source>
</evidence>
<sequence>MGNCVSQMLQCCGLKQEESSQHGESGDLAPLIDSSGDCPGNNTRITCEPYYPVFPKKSEEQSDLNKILQDMATNVIDVASLGSYSLEQHEYRERMSFYITKLKSPMSSKSLSKAQKQELLQDVPNPDKVLISICSVPDDDLTFVRDILNQVDSLLENLKLVNSDALIIPFQIQN</sequence>
<gene>
    <name evidence="12" type="ORF">V9T40_009490</name>
</gene>
<name>A0AAN9TMU8_9HEMI</name>
<keyword evidence="13" id="KW-1185">Reference proteome</keyword>
<dbReference type="GO" id="GO:0031902">
    <property type="term" value="C:late endosome membrane"/>
    <property type="evidence" value="ECO:0007669"/>
    <property type="project" value="UniProtKB-SubCell"/>
</dbReference>
<comment type="similarity">
    <text evidence="3">Belongs to the LAMTOR1 family.</text>
</comment>
<keyword evidence="9" id="KW-0458">Lysosome</keyword>
<protein>
    <recommendedName>
        <fullName evidence="4">Ragulator complex protein LAMTOR1</fullName>
    </recommendedName>
    <alternativeName>
        <fullName evidence="11">Late endosomal/lysosomal adaptor and MAPK and MTOR activator 1</fullName>
    </alternativeName>
</protein>
<dbReference type="GO" id="GO:0032008">
    <property type="term" value="P:positive regulation of TOR signaling"/>
    <property type="evidence" value="ECO:0007669"/>
    <property type="project" value="InterPro"/>
</dbReference>
<dbReference type="Proteomes" id="UP001367676">
    <property type="component" value="Unassembled WGS sequence"/>
</dbReference>
<dbReference type="EMBL" id="JBBCAQ010000010">
    <property type="protein sequence ID" value="KAK7602049.1"/>
    <property type="molecule type" value="Genomic_DNA"/>
</dbReference>
<dbReference type="GO" id="GO:0042632">
    <property type="term" value="P:cholesterol homeostasis"/>
    <property type="evidence" value="ECO:0007669"/>
    <property type="project" value="InterPro"/>
</dbReference>
<accession>A0AAN9TMU8</accession>
<keyword evidence="6" id="KW-0967">Endosome</keyword>
<evidence type="ECO:0000256" key="6">
    <source>
        <dbReference type="ARBA" id="ARBA00022753"/>
    </source>
</evidence>
<dbReference type="GO" id="GO:0045121">
    <property type="term" value="C:membrane raft"/>
    <property type="evidence" value="ECO:0007669"/>
    <property type="project" value="InterPro"/>
</dbReference>
<evidence type="ECO:0000256" key="9">
    <source>
        <dbReference type="ARBA" id="ARBA00023228"/>
    </source>
</evidence>
<evidence type="ECO:0000256" key="4">
    <source>
        <dbReference type="ARBA" id="ARBA00016099"/>
    </source>
</evidence>
<dbReference type="GO" id="GO:0060090">
    <property type="term" value="F:molecular adaptor activity"/>
    <property type="evidence" value="ECO:0007669"/>
    <property type="project" value="TreeGrafter"/>
</dbReference>
<evidence type="ECO:0000256" key="5">
    <source>
        <dbReference type="ARBA" id="ARBA00022707"/>
    </source>
</evidence>
<dbReference type="GO" id="GO:0071986">
    <property type="term" value="C:Ragulator complex"/>
    <property type="evidence" value="ECO:0007669"/>
    <property type="project" value="InterPro"/>
</dbReference>
<dbReference type="GO" id="GO:0071230">
    <property type="term" value="P:cellular response to amino acid stimulus"/>
    <property type="evidence" value="ECO:0007669"/>
    <property type="project" value="InterPro"/>
</dbReference>
<keyword evidence="8" id="KW-0564">Palmitate</keyword>
<reference evidence="12 13" key="1">
    <citation type="submission" date="2024-03" db="EMBL/GenBank/DDBJ databases">
        <title>Adaptation during the transition from Ophiocordyceps entomopathogen to insect associate is accompanied by gene loss and intensified selection.</title>
        <authorList>
            <person name="Ward C.M."/>
            <person name="Onetto C.A."/>
            <person name="Borneman A.R."/>
        </authorList>
    </citation>
    <scope>NUCLEOTIDE SEQUENCE [LARGE SCALE GENOMIC DNA]</scope>
    <source>
        <strain evidence="12">AWRI1</strain>
        <tissue evidence="12">Single Adult Female</tissue>
    </source>
</reference>
<proteinExistence type="inferred from homology"/>
<evidence type="ECO:0000256" key="1">
    <source>
        <dbReference type="ARBA" id="ARBA00004122"/>
    </source>
</evidence>
<keyword evidence="10" id="KW-0449">Lipoprotein</keyword>
<dbReference type="GO" id="GO:0007040">
    <property type="term" value="P:lysosome organization"/>
    <property type="evidence" value="ECO:0007669"/>
    <property type="project" value="InterPro"/>
</dbReference>
<keyword evidence="5" id="KW-0519">Myristate</keyword>
<evidence type="ECO:0000256" key="10">
    <source>
        <dbReference type="ARBA" id="ARBA00023288"/>
    </source>
</evidence>
<dbReference type="PANTHER" id="PTHR13401:SF2">
    <property type="entry name" value="RAGULATOR COMPLEX PROTEIN LAMTOR1"/>
    <property type="match status" value="1"/>
</dbReference>
<evidence type="ECO:0000256" key="2">
    <source>
        <dbReference type="ARBA" id="ARBA00004577"/>
    </source>
</evidence>
<evidence type="ECO:0000256" key="11">
    <source>
        <dbReference type="ARBA" id="ARBA00032695"/>
    </source>
</evidence>
<comment type="caution">
    <text evidence="12">The sequence shown here is derived from an EMBL/GenBank/DDBJ whole genome shotgun (WGS) entry which is preliminary data.</text>
</comment>
<evidence type="ECO:0000256" key="8">
    <source>
        <dbReference type="ARBA" id="ARBA00023139"/>
    </source>
</evidence>
<dbReference type="InterPro" id="IPR028209">
    <property type="entry name" value="LAMTOR1/MEH1"/>
</dbReference>
<dbReference type="GO" id="GO:0005765">
    <property type="term" value="C:lysosomal membrane"/>
    <property type="evidence" value="ECO:0007669"/>
    <property type="project" value="UniProtKB-SubCell"/>
</dbReference>
<evidence type="ECO:0000313" key="13">
    <source>
        <dbReference type="Proteomes" id="UP001367676"/>
    </source>
</evidence>
<keyword evidence="7" id="KW-0472">Membrane</keyword>
<dbReference type="AlphaFoldDB" id="A0AAN9TMU8"/>
<dbReference type="SMART" id="SM01262">
    <property type="entry name" value="LAMTOR"/>
    <property type="match status" value="1"/>
</dbReference>
<dbReference type="GO" id="GO:0043410">
    <property type="term" value="P:positive regulation of MAPK cascade"/>
    <property type="evidence" value="ECO:0007669"/>
    <property type="project" value="InterPro"/>
</dbReference>
<dbReference type="GO" id="GO:0001919">
    <property type="term" value="P:regulation of receptor recycling"/>
    <property type="evidence" value="ECO:0007669"/>
    <property type="project" value="InterPro"/>
</dbReference>
<organism evidence="12 13">
    <name type="scientific">Parthenolecanium corni</name>
    <dbReference type="NCBI Taxonomy" id="536013"/>
    <lineage>
        <taxon>Eukaryota</taxon>
        <taxon>Metazoa</taxon>
        <taxon>Ecdysozoa</taxon>
        <taxon>Arthropoda</taxon>
        <taxon>Hexapoda</taxon>
        <taxon>Insecta</taxon>
        <taxon>Pterygota</taxon>
        <taxon>Neoptera</taxon>
        <taxon>Paraneoptera</taxon>
        <taxon>Hemiptera</taxon>
        <taxon>Sternorrhyncha</taxon>
        <taxon>Coccoidea</taxon>
        <taxon>Coccidae</taxon>
        <taxon>Parthenolecanium</taxon>
    </lineage>
</organism>
<dbReference type="GO" id="GO:0016197">
    <property type="term" value="P:endosomal transport"/>
    <property type="evidence" value="ECO:0007669"/>
    <property type="project" value="InterPro"/>
</dbReference>
<dbReference type="PANTHER" id="PTHR13401">
    <property type="entry name" value="RAGULATOR COMPLEX PROTEIN LAMTOR1"/>
    <property type="match status" value="1"/>
</dbReference>
<dbReference type="Pfam" id="PF15454">
    <property type="entry name" value="LAMTOR"/>
    <property type="match status" value="1"/>
</dbReference>
<evidence type="ECO:0000256" key="3">
    <source>
        <dbReference type="ARBA" id="ARBA00010861"/>
    </source>
</evidence>
<evidence type="ECO:0000256" key="7">
    <source>
        <dbReference type="ARBA" id="ARBA00023136"/>
    </source>
</evidence>